<dbReference type="GO" id="GO:0005737">
    <property type="term" value="C:cytoplasm"/>
    <property type="evidence" value="ECO:0007669"/>
    <property type="project" value="TreeGrafter"/>
</dbReference>
<dbReference type="Gene3D" id="3.55.40.20">
    <property type="entry name" value="Iron/manganese superoxide dismutase, C-terminal domain"/>
    <property type="match status" value="1"/>
</dbReference>
<sequence>DVWEHAYYLHYQNRRADYVDAWWSIVNWPEISDRFNRVAEG</sequence>
<comment type="caution">
    <text evidence="2">The sequence shown here is derived from an EMBL/GenBank/DDBJ whole genome shotgun (WGS) entry which is preliminary data.</text>
</comment>
<dbReference type="InterPro" id="IPR036314">
    <property type="entry name" value="SOD_C_sf"/>
</dbReference>
<dbReference type="GO" id="GO:0004784">
    <property type="term" value="F:superoxide dismutase activity"/>
    <property type="evidence" value="ECO:0007669"/>
    <property type="project" value="InterPro"/>
</dbReference>
<gene>
    <name evidence="2" type="ORF">KC571_00665</name>
</gene>
<feature type="non-terminal residue" evidence="2">
    <location>
        <position position="1"/>
    </location>
</feature>
<feature type="domain" description="Manganese/iron superoxide dismutase C-terminal" evidence="1">
    <location>
        <begin position="1"/>
        <end position="34"/>
    </location>
</feature>
<evidence type="ECO:0000313" key="2">
    <source>
        <dbReference type="EMBL" id="MCA9389894.1"/>
    </source>
</evidence>
<dbReference type="SUPFAM" id="SSF54719">
    <property type="entry name" value="Fe,Mn superoxide dismutase (SOD), C-terminal domain"/>
    <property type="match status" value="1"/>
</dbReference>
<dbReference type="AlphaFoldDB" id="A0A955LGE8"/>
<dbReference type="InterPro" id="IPR019833">
    <property type="entry name" value="Mn/Fe_SOD_BS"/>
</dbReference>
<evidence type="ECO:0000313" key="3">
    <source>
        <dbReference type="Proteomes" id="UP000701698"/>
    </source>
</evidence>
<dbReference type="GO" id="GO:0046872">
    <property type="term" value="F:metal ion binding"/>
    <property type="evidence" value="ECO:0007669"/>
    <property type="project" value="InterPro"/>
</dbReference>
<dbReference type="PROSITE" id="PS00088">
    <property type="entry name" value="SOD_MN"/>
    <property type="match status" value="1"/>
</dbReference>
<reference evidence="2" key="1">
    <citation type="submission" date="2020-04" db="EMBL/GenBank/DDBJ databases">
        <authorList>
            <person name="Zhang T."/>
        </authorList>
    </citation>
    <scope>NUCLEOTIDE SEQUENCE</scope>
    <source>
        <strain evidence="2">HKST-UBA01</strain>
    </source>
</reference>
<dbReference type="Proteomes" id="UP000701698">
    <property type="component" value="Unassembled WGS sequence"/>
</dbReference>
<dbReference type="Pfam" id="PF02777">
    <property type="entry name" value="Sod_Fe_C"/>
    <property type="match status" value="1"/>
</dbReference>
<organism evidence="2 3">
    <name type="scientific">candidate division WWE3 bacterium</name>
    <dbReference type="NCBI Taxonomy" id="2053526"/>
    <lineage>
        <taxon>Bacteria</taxon>
        <taxon>Katanobacteria</taxon>
    </lineage>
</organism>
<dbReference type="PANTHER" id="PTHR43595:SF2">
    <property type="entry name" value="SMALL RIBOSOMAL SUBUNIT PROTEIN MS42"/>
    <property type="match status" value="1"/>
</dbReference>
<evidence type="ECO:0000259" key="1">
    <source>
        <dbReference type="Pfam" id="PF02777"/>
    </source>
</evidence>
<protein>
    <submittedName>
        <fullName evidence="2">Superoxide dismutase</fullName>
    </submittedName>
</protein>
<dbReference type="EMBL" id="JAGQKX010000008">
    <property type="protein sequence ID" value="MCA9389894.1"/>
    <property type="molecule type" value="Genomic_DNA"/>
</dbReference>
<name>A0A955LGE8_UNCKA</name>
<accession>A0A955LGE8</accession>
<dbReference type="InterPro" id="IPR019832">
    <property type="entry name" value="Mn/Fe_SOD_C"/>
</dbReference>
<dbReference type="PANTHER" id="PTHR43595">
    <property type="entry name" value="37S RIBOSOMAL PROTEIN S26, MITOCHONDRIAL"/>
    <property type="match status" value="1"/>
</dbReference>
<proteinExistence type="predicted"/>
<reference evidence="2" key="2">
    <citation type="journal article" date="2021" name="Microbiome">
        <title>Successional dynamics and alternative stable states in a saline activated sludge microbial community over 9 years.</title>
        <authorList>
            <person name="Wang Y."/>
            <person name="Ye J."/>
            <person name="Ju F."/>
            <person name="Liu L."/>
            <person name="Boyd J.A."/>
            <person name="Deng Y."/>
            <person name="Parks D.H."/>
            <person name="Jiang X."/>
            <person name="Yin X."/>
            <person name="Woodcroft B.J."/>
            <person name="Tyson G.W."/>
            <person name="Hugenholtz P."/>
            <person name="Polz M.F."/>
            <person name="Zhang T."/>
        </authorList>
    </citation>
    <scope>NUCLEOTIDE SEQUENCE</scope>
    <source>
        <strain evidence="2">HKST-UBA01</strain>
    </source>
</reference>